<dbReference type="Gene3D" id="3.30.450.20">
    <property type="entry name" value="PAS domain"/>
    <property type="match status" value="4"/>
</dbReference>
<feature type="domain" description="PAS" evidence="4">
    <location>
        <begin position="4"/>
        <end position="58"/>
    </location>
</feature>
<evidence type="ECO:0000256" key="1">
    <source>
        <dbReference type="ARBA" id="ARBA00023224"/>
    </source>
</evidence>
<feature type="domain" description="PAC" evidence="5">
    <location>
        <begin position="202"/>
        <end position="252"/>
    </location>
</feature>
<feature type="domain" description="PAC" evidence="5">
    <location>
        <begin position="439"/>
        <end position="491"/>
    </location>
</feature>
<dbReference type="PROSITE" id="PS50112">
    <property type="entry name" value="PAS"/>
    <property type="match status" value="3"/>
</dbReference>
<dbReference type="PANTHER" id="PTHR44757">
    <property type="entry name" value="DIGUANYLATE CYCLASE DGCP"/>
    <property type="match status" value="1"/>
</dbReference>
<evidence type="ECO:0000256" key="2">
    <source>
        <dbReference type="PROSITE-ProRule" id="PRU00284"/>
    </source>
</evidence>
<dbReference type="SMART" id="SM00283">
    <property type="entry name" value="MA"/>
    <property type="match status" value="1"/>
</dbReference>
<evidence type="ECO:0000259" key="4">
    <source>
        <dbReference type="PROSITE" id="PS50112"/>
    </source>
</evidence>
<dbReference type="NCBIfam" id="TIGR00229">
    <property type="entry name" value="sensory_box"/>
    <property type="match status" value="3"/>
</dbReference>
<feature type="domain" description="Methyl-accepting transducer" evidence="3">
    <location>
        <begin position="491"/>
        <end position="597"/>
    </location>
</feature>
<dbReference type="InterPro" id="IPR004089">
    <property type="entry name" value="MCPsignal_dom"/>
</dbReference>
<gene>
    <name evidence="6" type="ORF">D777_02898</name>
</gene>
<dbReference type="CDD" id="cd00130">
    <property type="entry name" value="PAS"/>
    <property type="match status" value="4"/>
</dbReference>
<keyword evidence="1 2" id="KW-0807">Transducer</keyword>
<evidence type="ECO:0000259" key="3">
    <source>
        <dbReference type="PROSITE" id="PS50111"/>
    </source>
</evidence>
<dbReference type="Proteomes" id="UP000035057">
    <property type="component" value="Unassembled WGS sequence"/>
</dbReference>
<dbReference type="STRING" id="1137280.D777_02898"/>
<reference evidence="6 7" key="1">
    <citation type="submission" date="2012-12" db="EMBL/GenBank/DDBJ databases">
        <title>Genome assembly of Marinobacter sp. AK21.</title>
        <authorList>
            <person name="Khatri I."/>
            <person name="Kumar R."/>
            <person name="Vaidya B."/>
            <person name="Subramanian S."/>
            <person name="Pinnaka A."/>
        </authorList>
    </citation>
    <scope>NUCLEOTIDE SEQUENCE [LARGE SCALE GENOMIC DNA]</scope>
    <source>
        <strain evidence="6 7">AK21</strain>
    </source>
</reference>
<dbReference type="InterPro" id="IPR035965">
    <property type="entry name" value="PAS-like_dom_sf"/>
</dbReference>
<dbReference type="Pfam" id="PF13426">
    <property type="entry name" value="PAS_9"/>
    <property type="match status" value="2"/>
</dbReference>
<feature type="domain" description="PAC" evidence="5">
    <location>
        <begin position="81"/>
        <end position="131"/>
    </location>
</feature>
<dbReference type="PROSITE" id="PS50111">
    <property type="entry name" value="CHEMOTAXIS_TRANSDUC_2"/>
    <property type="match status" value="1"/>
</dbReference>
<dbReference type="Pfam" id="PF00989">
    <property type="entry name" value="PAS"/>
    <property type="match status" value="2"/>
</dbReference>
<accession>A0A072NBB0</accession>
<sequence length="597" mass="66959">MLFGNNHLKQVLEQALDAVVSIDEKNCVTFFNTAAEKLWGYNRKEVLGQNVKMLVPADIQSKHDGYVQKNRETGQDKIVGTSRDVLMTRKDGSQLWANLALSKVVQGRSITYTAFVRDITEERASREIINQTLEQALDAVVTIDENNAITFANSAAEELWGYAREEMIGQNVKMLVPADIRDRHDDLVNANRKTGVDKIVGTTREVPIFRKDGDKRWASLSLSKIRLDDRILYTAFLKDVTEEVARRDEFRMLSMVANETDNAVIITNPDKQIVYVNQGFTQLTGYTLEEVEGKKPGDLLQGPHTDQSTIEQIRYKLGRNEPFYDEILNYDRNNNPYWVSLAINPVFNDTGTLTHYISIQANVTETKEQSLEFTRRFEAISQSNGVGEWDLDGKLTHANSYMIEHLGDTNEDSLLARARNLRDIVGPDIFNRVLQGEQLQGSFSIEDPQGKEHWFDSTICPIADFEGNVRYIVTYGIDINSKMEASKVTDEEMALVLSSSNEISKIVSVINEISGQTNLLALNAAIEAARAGEAGRGFAVVADEVRQLAQRSTQSADEINRLVAETTQRVEDLASSLRRLNDVSSDELSGSQQTEAS</sequence>
<keyword evidence="7" id="KW-1185">Reference proteome</keyword>
<feature type="domain" description="PAS" evidence="4">
    <location>
        <begin position="249"/>
        <end position="294"/>
    </location>
</feature>
<evidence type="ECO:0000313" key="6">
    <source>
        <dbReference type="EMBL" id="KEF30350.1"/>
    </source>
</evidence>
<dbReference type="SMART" id="SM00086">
    <property type="entry name" value="PAC"/>
    <property type="match status" value="4"/>
</dbReference>
<dbReference type="GO" id="GO:0006935">
    <property type="term" value="P:chemotaxis"/>
    <property type="evidence" value="ECO:0007669"/>
    <property type="project" value="InterPro"/>
</dbReference>
<dbReference type="InterPro" id="IPR004090">
    <property type="entry name" value="Chemotax_Me-accpt_rcpt"/>
</dbReference>
<feature type="domain" description="PAC" evidence="5">
    <location>
        <begin position="321"/>
        <end position="375"/>
    </location>
</feature>
<evidence type="ECO:0000259" key="5">
    <source>
        <dbReference type="PROSITE" id="PS50113"/>
    </source>
</evidence>
<feature type="domain" description="PAS" evidence="4">
    <location>
        <begin position="125"/>
        <end position="179"/>
    </location>
</feature>
<dbReference type="RefSeq" id="WP_036133177.1">
    <property type="nucleotide sequence ID" value="NZ_ANIE01000008.1"/>
</dbReference>
<dbReference type="Gene3D" id="1.10.287.950">
    <property type="entry name" value="Methyl-accepting chemotaxis protein"/>
    <property type="match status" value="1"/>
</dbReference>
<dbReference type="PANTHER" id="PTHR44757:SF2">
    <property type="entry name" value="BIOFILM ARCHITECTURE MAINTENANCE PROTEIN MBAA"/>
    <property type="match status" value="1"/>
</dbReference>
<dbReference type="GO" id="GO:0007165">
    <property type="term" value="P:signal transduction"/>
    <property type="evidence" value="ECO:0007669"/>
    <property type="project" value="UniProtKB-KW"/>
</dbReference>
<dbReference type="AlphaFoldDB" id="A0A072NBB0"/>
<evidence type="ECO:0000313" key="7">
    <source>
        <dbReference type="Proteomes" id="UP000035057"/>
    </source>
</evidence>
<comment type="caution">
    <text evidence="6">The sequence shown here is derived from an EMBL/GenBank/DDBJ whole genome shotgun (WGS) entry which is preliminary data.</text>
</comment>
<dbReference type="InterPro" id="IPR000014">
    <property type="entry name" value="PAS"/>
</dbReference>
<dbReference type="SUPFAM" id="SSF55785">
    <property type="entry name" value="PYP-like sensor domain (PAS domain)"/>
    <property type="match status" value="4"/>
</dbReference>
<dbReference type="PATRIC" id="fig|1137280.3.peg.2714"/>
<dbReference type="InterPro" id="IPR052155">
    <property type="entry name" value="Biofilm_reg_signaling"/>
</dbReference>
<dbReference type="InterPro" id="IPR000700">
    <property type="entry name" value="PAS-assoc_C"/>
</dbReference>
<dbReference type="EMBL" id="ANIE01000008">
    <property type="protein sequence ID" value="KEF30350.1"/>
    <property type="molecule type" value="Genomic_DNA"/>
</dbReference>
<organism evidence="6 7">
    <name type="scientific">Marinobacter nitratireducens</name>
    <dbReference type="NCBI Taxonomy" id="1137280"/>
    <lineage>
        <taxon>Bacteria</taxon>
        <taxon>Pseudomonadati</taxon>
        <taxon>Pseudomonadota</taxon>
        <taxon>Gammaproteobacteria</taxon>
        <taxon>Pseudomonadales</taxon>
        <taxon>Marinobacteraceae</taxon>
        <taxon>Marinobacter</taxon>
    </lineage>
</organism>
<dbReference type="SMART" id="SM00091">
    <property type="entry name" value="PAS"/>
    <property type="match status" value="4"/>
</dbReference>
<dbReference type="PRINTS" id="PR00260">
    <property type="entry name" value="CHEMTRNSDUCR"/>
</dbReference>
<proteinExistence type="predicted"/>
<dbReference type="SUPFAM" id="SSF58104">
    <property type="entry name" value="Methyl-accepting chemotaxis protein (MCP) signaling domain"/>
    <property type="match status" value="1"/>
</dbReference>
<dbReference type="InterPro" id="IPR013767">
    <property type="entry name" value="PAS_fold"/>
</dbReference>
<dbReference type="OrthoDB" id="7991996at2"/>
<dbReference type="PROSITE" id="PS50113">
    <property type="entry name" value="PAC"/>
    <property type="match status" value="4"/>
</dbReference>
<dbReference type="Pfam" id="PF00015">
    <property type="entry name" value="MCPsignal"/>
    <property type="match status" value="1"/>
</dbReference>
<name>A0A072NBB0_9GAMM</name>
<dbReference type="GO" id="GO:0006355">
    <property type="term" value="P:regulation of DNA-templated transcription"/>
    <property type="evidence" value="ECO:0007669"/>
    <property type="project" value="InterPro"/>
</dbReference>
<dbReference type="GO" id="GO:0016020">
    <property type="term" value="C:membrane"/>
    <property type="evidence" value="ECO:0007669"/>
    <property type="project" value="InterPro"/>
</dbReference>
<dbReference type="GO" id="GO:0004888">
    <property type="term" value="F:transmembrane signaling receptor activity"/>
    <property type="evidence" value="ECO:0007669"/>
    <property type="project" value="InterPro"/>
</dbReference>
<protein>
    <submittedName>
        <fullName evidence="6">Heme-regulated cyclic AMP phosphodiesterase</fullName>
    </submittedName>
</protein>
<dbReference type="InterPro" id="IPR001610">
    <property type="entry name" value="PAC"/>
</dbReference>